<dbReference type="Proteomes" id="UP000286268">
    <property type="component" value="Chromosome"/>
</dbReference>
<gene>
    <name evidence="1" type="ORF">C1I91_02980</name>
</gene>
<evidence type="ECO:0000313" key="2">
    <source>
        <dbReference type="Proteomes" id="UP000286268"/>
    </source>
</evidence>
<protein>
    <submittedName>
        <fullName evidence="1">Uncharacterized protein</fullName>
    </submittedName>
</protein>
<dbReference type="RefSeq" id="WP_128211166.1">
    <property type="nucleotide sequence ID" value="NZ_CP025746.1"/>
</dbReference>
<organism evidence="1 2">
    <name type="scientific">Clostridium manihotivorum</name>
    <dbReference type="NCBI Taxonomy" id="2320868"/>
    <lineage>
        <taxon>Bacteria</taxon>
        <taxon>Bacillati</taxon>
        <taxon>Bacillota</taxon>
        <taxon>Clostridia</taxon>
        <taxon>Eubacteriales</taxon>
        <taxon>Clostridiaceae</taxon>
        <taxon>Clostridium</taxon>
    </lineage>
</organism>
<dbReference type="KEGG" id="cmah:C1I91_02980"/>
<accession>A0A410DNR4</accession>
<reference evidence="1 2" key="1">
    <citation type="submission" date="2018-01" db="EMBL/GenBank/DDBJ databases">
        <title>Genome Sequencing and Assembly of Anaerobacter polyendosporus strain CT4.</title>
        <authorList>
            <person name="Tachaapaikoon C."/>
            <person name="Sutheeworapong S."/>
            <person name="Jenjaroenpun P."/>
            <person name="Wongsurawat T."/>
            <person name="Nookeaw I."/>
            <person name="Cheawchanlertfa P."/>
            <person name="Kosugi A."/>
            <person name="Cheevadhanarak S."/>
            <person name="Ratanakhanokchai K."/>
        </authorList>
    </citation>
    <scope>NUCLEOTIDE SEQUENCE [LARGE SCALE GENOMIC DNA]</scope>
    <source>
        <strain evidence="1 2">CT4</strain>
    </source>
</reference>
<dbReference type="AlphaFoldDB" id="A0A410DNR4"/>
<keyword evidence="2" id="KW-1185">Reference proteome</keyword>
<evidence type="ECO:0000313" key="1">
    <source>
        <dbReference type="EMBL" id="QAA30715.1"/>
    </source>
</evidence>
<name>A0A410DNR4_9CLOT</name>
<sequence>MILFSLSDCLRAEVLETARKVEHELSEVKFNRYLVLTNYGKRIVLIFDLMDGKINLKTELGLIEEKIRKIAGANFGVRMTDEVYENSGLIEGSFPQSVIRVNNYIDDSVLDDDVNHYSKYIKSDITAIKKHLNLRENQIIWQLNPSNREDITAVLSIVNHKKDKKFRTVREEIVKIEDKKYIILHFDDDTRFKAINKIYILAEKNRSSLIYELIKYIT</sequence>
<dbReference type="EMBL" id="CP025746">
    <property type="protein sequence ID" value="QAA30715.1"/>
    <property type="molecule type" value="Genomic_DNA"/>
</dbReference>
<proteinExistence type="predicted"/>